<dbReference type="GeneID" id="40319121"/>
<feature type="region of interest" description="Disordered" evidence="1">
    <location>
        <begin position="21"/>
        <end position="92"/>
    </location>
</feature>
<dbReference type="OrthoDB" id="5598268at2759"/>
<dbReference type="RefSeq" id="XP_029227496.1">
    <property type="nucleotide sequence ID" value="XM_029372404.1"/>
</dbReference>
<comment type="caution">
    <text evidence="3">The sequence shown here is derived from an EMBL/GenBank/DDBJ whole genome shotgun (WGS) entry which is preliminary data.</text>
</comment>
<feature type="region of interest" description="Disordered" evidence="1">
    <location>
        <begin position="117"/>
        <end position="139"/>
    </location>
</feature>
<dbReference type="GO" id="GO:0006384">
    <property type="term" value="P:transcription initiation at RNA polymerase III promoter"/>
    <property type="evidence" value="ECO:0007669"/>
    <property type="project" value="InterPro"/>
</dbReference>
<dbReference type="PANTHER" id="PTHR13230">
    <property type="entry name" value="GENERAL TRANSCRIPTION FACTOR IIIC, POLYPEPTIDE 5"/>
    <property type="match status" value="1"/>
</dbReference>
<dbReference type="InterPro" id="IPR019136">
    <property type="entry name" value="TF_IIIC_su-5_HTH"/>
</dbReference>
<dbReference type="GO" id="GO:0000127">
    <property type="term" value="C:transcription factor TFIIIC complex"/>
    <property type="evidence" value="ECO:0007669"/>
    <property type="project" value="InterPro"/>
</dbReference>
<sequence>MSGVAPHRRFVAVELPFCLPVTTATKRPPSTHGGGGLREEERRMVEAFVPPSFLRPALDEVSPAPGEGTAKEPAEGPTQGAGAGKQPHERSAGIASASEYYTGEVFSGWRPLDFEAEAERPQPHDGSSQSLLKNAGEQGKWEREKMLRDSFPSFAPQVLLQGFYRNDLLVEVTRTRRVKRLRDRVSGRVVKELDLPDDGDGEGLGQPRAKVVGVVSREVDLVRPADFCFAPFSKELLAAAPALCSGTLFPPAHFVAEKTPFEVECEFGGHFGRQSSKPPPGGEATREETGDGPLEWEFEAMPTLSVMADDPNIPPPTLPAQRDLLQRLNGGDAENECVEVRTMRQLLDERPVWITQELLHAVLQSGVCPRNHINKKVMSCLTYVIKNGPFNRLRVRLGFDPYGSHTTASLQRVAVKINRRSELGTLLRDISRVPHIADVMREIEKKHADDARATRGADVNRPDCLPCRPRGSFVAKLSEVIQEGRLYVAFQLVDLSDDASLRELLQRVPAAAGMPLEQRTGRNGWIGEAGYQRASVHIAEALANMIRDEVAPALESRGKVAVAARLPESRRSGSSSSPSPEDSSTESGDGDDEEDNDDDEESFDSAASTAASTASRETF</sequence>
<name>A0A422PCM5_9TRYP</name>
<organism evidence="3 4">
    <name type="scientific">Trypanosoma conorhini</name>
    <dbReference type="NCBI Taxonomy" id="83891"/>
    <lineage>
        <taxon>Eukaryota</taxon>
        <taxon>Discoba</taxon>
        <taxon>Euglenozoa</taxon>
        <taxon>Kinetoplastea</taxon>
        <taxon>Metakinetoplastina</taxon>
        <taxon>Trypanosomatida</taxon>
        <taxon>Trypanosomatidae</taxon>
        <taxon>Trypanosoma</taxon>
    </lineage>
</organism>
<accession>A0A422PCM5</accession>
<evidence type="ECO:0000256" key="1">
    <source>
        <dbReference type="SAM" id="MobiDB-lite"/>
    </source>
</evidence>
<dbReference type="AlphaFoldDB" id="A0A422PCM5"/>
<dbReference type="Pfam" id="PF09734">
    <property type="entry name" value="Tau95"/>
    <property type="match status" value="1"/>
</dbReference>
<dbReference type="EMBL" id="MKKU01000326">
    <property type="protein sequence ID" value="RNF15469.1"/>
    <property type="molecule type" value="Genomic_DNA"/>
</dbReference>
<dbReference type="Proteomes" id="UP000284403">
    <property type="component" value="Unassembled WGS sequence"/>
</dbReference>
<feature type="region of interest" description="Disordered" evidence="1">
    <location>
        <begin position="565"/>
        <end position="619"/>
    </location>
</feature>
<feature type="compositionally biased region" description="Acidic residues" evidence="1">
    <location>
        <begin position="588"/>
        <end position="603"/>
    </location>
</feature>
<feature type="compositionally biased region" description="Low complexity" evidence="1">
    <location>
        <begin position="604"/>
        <end position="619"/>
    </location>
</feature>
<gene>
    <name evidence="3" type="ORF">Tco025E_05510</name>
</gene>
<feature type="domain" description="Transcription factor IIIC subunit 5 HTH" evidence="2">
    <location>
        <begin position="249"/>
        <end position="416"/>
    </location>
</feature>
<keyword evidence="4" id="KW-1185">Reference proteome</keyword>
<evidence type="ECO:0000313" key="3">
    <source>
        <dbReference type="EMBL" id="RNF15469.1"/>
    </source>
</evidence>
<evidence type="ECO:0000259" key="2">
    <source>
        <dbReference type="Pfam" id="PF09734"/>
    </source>
</evidence>
<feature type="compositionally biased region" description="Low complexity" evidence="1">
    <location>
        <begin position="572"/>
        <end position="587"/>
    </location>
</feature>
<feature type="region of interest" description="Disordered" evidence="1">
    <location>
        <begin position="270"/>
        <end position="290"/>
    </location>
</feature>
<reference evidence="3 4" key="1">
    <citation type="journal article" date="2018" name="BMC Genomics">
        <title>Genomic comparison of Trypanosoma conorhini and Trypanosoma rangeli to Trypanosoma cruzi strains of high and low virulence.</title>
        <authorList>
            <person name="Bradwell K.R."/>
            <person name="Koparde V.N."/>
            <person name="Matveyev A.V."/>
            <person name="Serrano M.G."/>
            <person name="Alves J.M."/>
            <person name="Parikh H."/>
            <person name="Huang B."/>
            <person name="Lee V."/>
            <person name="Espinosa-Alvarez O."/>
            <person name="Ortiz P.A."/>
            <person name="Costa-Martins A.G."/>
            <person name="Teixeira M.M."/>
            <person name="Buck G.A."/>
        </authorList>
    </citation>
    <scope>NUCLEOTIDE SEQUENCE [LARGE SCALE GENOMIC DNA]</scope>
    <source>
        <strain evidence="3 4">025E</strain>
    </source>
</reference>
<evidence type="ECO:0000313" key="4">
    <source>
        <dbReference type="Proteomes" id="UP000284403"/>
    </source>
</evidence>
<proteinExistence type="predicted"/>
<dbReference type="GO" id="GO:0001003">
    <property type="term" value="F:RNA polymerase III type 2 promoter sequence-specific DNA binding"/>
    <property type="evidence" value="ECO:0007669"/>
    <property type="project" value="TreeGrafter"/>
</dbReference>
<dbReference type="PANTHER" id="PTHR13230:SF5">
    <property type="entry name" value="GENERAL TRANSCRIPTION FACTOR 3C POLYPEPTIDE 5"/>
    <property type="match status" value="1"/>
</dbReference>
<protein>
    <recommendedName>
        <fullName evidence="2">Transcription factor IIIC subunit 5 HTH domain-containing protein</fullName>
    </recommendedName>
</protein>
<dbReference type="InterPro" id="IPR040454">
    <property type="entry name" value="TF_IIIC_Tfc1/Sfc1"/>
</dbReference>
<dbReference type="GO" id="GO:0001002">
    <property type="term" value="F:RNA polymerase III type 1 promoter sequence-specific DNA binding"/>
    <property type="evidence" value="ECO:0007669"/>
    <property type="project" value="TreeGrafter"/>
</dbReference>